<dbReference type="Pfam" id="PF20062">
    <property type="entry name" value="DUF6461"/>
    <property type="match status" value="1"/>
</dbReference>
<dbReference type="AlphaFoldDB" id="A0A7X0P899"/>
<gene>
    <name evidence="1" type="ORF">HD593_011933</name>
</gene>
<protein>
    <submittedName>
        <fullName evidence="1">Uncharacterized protein</fullName>
    </submittedName>
</protein>
<keyword evidence="2" id="KW-1185">Reference proteome</keyword>
<sequence>MTDEYEEFRWVGEFGPFYDISCVSFARSLTPLEALTRLGAGVADLEQVTFEGFQERTMWCVDADNMRSTYIGAVESAGWTVLIQLWAGSIALDRRLMHSLSRGSELVVVHRNLHATDYFIYVVDGEQITWFDQLCPQARSGSDPDRLVEKMRGVGLDPDHDWSEPGIDATFPRSFALAKRITGFPFSRAMLDSRFLAAVIRDK</sequence>
<organism evidence="1 2">
    <name type="scientific">Nonomuraea rubra</name>
    <dbReference type="NCBI Taxonomy" id="46180"/>
    <lineage>
        <taxon>Bacteria</taxon>
        <taxon>Bacillati</taxon>
        <taxon>Actinomycetota</taxon>
        <taxon>Actinomycetes</taxon>
        <taxon>Streptosporangiales</taxon>
        <taxon>Streptosporangiaceae</taxon>
        <taxon>Nonomuraea</taxon>
    </lineage>
</organism>
<evidence type="ECO:0000313" key="2">
    <source>
        <dbReference type="Proteomes" id="UP000565579"/>
    </source>
</evidence>
<evidence type="ECO:0000313" key="1">
    <source>
        <dbReference type="EMBL" id="MBB6557138.1"/>
    </source>
</evidence>
<dbReference type="EMBL" id="JACHMI010000001">
    <property type="protein sequence ID" value="MBB6557138.1"/>
    <property type="molecule type" value="Genomic_DNA"/>
</dbReference>
<dbReference type="Proteomes" id="UP000565579">
    <property type="component" value="Unassembled WGS sequence"/>
</dbReference>
<dbReference type="InterPro" id="IPR045592">
    <property type="entry name" value="DUF6461"/>
</dbReference>
<comment type="caution">
    <text evidence="1">The sequence shown here is derived from an EMBL/GenBank/DDBJ whole genome shotgun (WGS) entry which is preliminary data.</text>
</comment>
<dbReference type="RefSeq" id="WP_185111521.1">
    <property type="nucleotide sequence ID" value="NZ_JACHMI010000001.1"/>
</dbReference>
<name>A0A7X0P899_9ACTN</name>
<proteinExistence type="predicted"/>
<accession>A0A7X0P899</accession>
<reference evidence="1 2" key="1">
    <citation type="submission" date="2020-08" db="EMBL/GenBank/DDBJ databases">
        <title>Sequencing the genomes of 1000 actinobacteria strains.</title>
        <authorList>
            <person name="Klenk H.-P."/>
        </authorList>
    </citation>
    <scope>NUCLEOTIDE SEQUENCE [LARGE SCALE GENOMIC DNA]</scope>
    <source>
        <strain evidence="1 2">DSM 43768</strain>
    </source>
</reference>